<keyword evidence="2 6" id="KW-0812">Transmembrane</keyword>
<dbReference type="EMBL" id="KV878992">
    <property type="protein sequence ID" value="OJJ94955.1"/>
    <property type="molecule type" value="Genomic_DNA"/>
</dbReference>
<dbReference type="STRING" id="690307.A0A1L9WFS4"/>
<feature type="compositionally biased region" description="Basic and acidic residues" evidence="5">
    <location>
        <begin position="24"/>
        <end position="34"/>
    </location>
</feature>
<dbReference type="Gene3D" id="1.20.1250.20">
    <property type="entry name" value="MFS general substrate transporter like domains"/>
    <property type="match status" value="1"/>
</dbReference>
<dbReference type="GeneID" id="30977863"/>
<dbReference type="InterPro" id="IPR036259">
    <property type="entry name" value="MFS_trans_sf"/>
</dbReference>
<evidence type="ECO:0000256" key="6">
    <source>
        <dbReference type="SAM" id="Phobius"/>
    </source>
</evidence>
<evidence type="ECO:0000256" key="1">
    <source>
        <dbReference type="ARBA" id="ARBA00004141"/>
    </source>
</evidence>
<dbReference type="PANTHER" id="PTHR23502">
    <property type="entry name" value="MAJOR FACILITATOR SUPERFAMILY"/>
    <property type="match status" value="1"/>
</dbReference>
<dbReference type="VEuPathDB" id="FungiDB:ASPACDRAFT_64875"/>
<feature type="region of interest" description="Disordered" evidence="5">
    <location>
        <begin position="24"/>
        <end position="48"/>
    </location>
</feature>
<feature type="transmembrane region" description="Helical" evidence="6">
    <location>
        <begin position="188"/>
        <end position="208"/>
    </location>
</feature>
<dbReference type="Proteomes" id="UP000184546">
    <property type="component" value="Unassembled WGS sequence"/>
</dbReference>
<evidence type="ECO:0000313" key="7">
    <source>
        <dbReference type="EMBL" id="OJJ94955.1"/>
    </source>
</evidence>
<dbReference type="GO" id="GO:1990961">
    <property type="term" value="P:xenobiotic detoxification by transmembrane export across the plasma membrane"/>
    <property type="evidence" value="ECO:0007669"/>
    <property type="project" value="TreeGrafter"/>
</dbReference>
<dbReference type="GO" id="GO:0015244">
    <property type="term" value="F:fluconazole transmembrane transporter activity"/>
    <property type="evidence" value="ECO:0007669"/>
    <property type="project" value="TreeGrafter"/>
</dbReference>
<proteinExistence type="predicted"/>
<dbReference type="RefSeq" id="XP_020051295.1">
    <property type="nucleotide sequence ID" value="XM_020204049.1"/>
</dbReference>
<evidence type="ECO:0008006" key="9">
    <source>
        <dbReference type="Google" id="ProtNLM"/>
    </source>
</evidence>
<gene>
    <name evidence="7" type="ORF">ASPACDRAFT_64875</name>
</gene>
<feature type="transmembrane region" description="Helical" evidence="6">
    <location>
        <begin position="277"/>
        <end position="301"/>
    </location>
</feature>
<reference evidence="8" key="1">
    <citation type="journal article" date="2017" name="Genome Biol.">
        <title>Comparative genomics reveals high biological diversity and specific adaptations in the industrially and medically important fungal genus Aspergillus.</title>
        <authorList>
            <person name="de Vries R.P."/>
            <person name="Riley R."/>
            <person name="Wiebenga A."/>
            <person name="Aguilar-Osorio G."/>
            <person name="Amillis S."/>
            <person name="Uchima C.A."/>
            <person name="Anderluh G."/>
            <person name="Asadollahi M."/>
            <person name="Askin M."/>
            <person name="Barry K."/>
            <person name="Battaglia E."/>
            <person name="Bayram O."/>
            <person name="Benocci T."/>
            <person name="Braus-Stromeyer S.A."/>
            <person name="Caldana C."/>
            <person name="Canovas D."/>
            <person name="Cerqueira G.C."/>
            <person name="Chen F."/>
            <person name="Chen W."/>
            <person name="Choi C."/>
            <person name="Clum A."/>
            <person name="Dos Santos R.A."/>
            <person name="Damasio A.R."/>
            <person name="Diallinas G."/>
            <person name="Emri T."/>
            <person name="Fekete E."/>
            <person name="Flipphi M."/>
            <person name="Freyberg S."/>
            <person name="Gallo A."/>
            <person name="Gournas C."/>
            <person name="Habgood R."/>
            <person name="Hainaut M."/>
            <person name="Harispe M.L."/>
            <person name="Henrissat B."/>
            <person name="Hilden K.S."/>
            <person name="Hope R."/>
            <person name="Hossain A."/>
            <person name="Karabika E."/>
            <person name="Karaffa L."/>
            <person name="Karanyi Z."/>
            <person name="Krasevec N."/>
            <person name="Kuo A."/>
            <person name="Kusch H."/>
            <person name="LaButti K."/>
            <person name="Lagendijk E.L."/>
            <person name="Lapidus A."/>
            <person name="Levasseur A."/>
            <person name="Lindquist E."/>
            <person name="Lipzen A."/>
            <person name="Logrieco A.F."/>
            <person name="MacCabe A."/>
            <person name="Maekelae M.R."/>
            <person name="Malavazi I."/>
            <person name="Melin P."/>
            <person name="Meyer V."/>
            <person name="Mielnichuk N."/>
            <person name="Miskei M."/>
            <person name="Molnar A.P."/>
            <person name="Mule G."/>
            <person name="Ngan C.Y."/>
            <person name="Orejas M."/>
            <person name="Orosz E."/>
            <person name="Ouedraogo J.P."/>
            <person name="Overkamp K.M."/>
            <person name="Park H.-S."/>
            <person name="Perrone G."/>
            <person name="Piumi F."/>
            <person name="Punt P.J."/>
            <person name="Ram A.F."/>
            <person name="Ramon A."/>
            <person name="Rauscher S."/>
            <person name="Record E."/>
            <person name="Riano-Pachon D.M."/>
            <person name="Robert V."/>
            <person name="Roehrig J."/>
            <person name="Ruller R."/>
            <person name="Salamov A."/>
            <person name="Salih N.S."/>
            <person name="Samson R.A."/>
            <person name="Sandor E."/>
            <person name="Sanguinetti M."/>
            <person name="Schuetze T."/>
            <person name="Sepcic K."/>
            <person name="Shelest E."/>
            <person name="Sherlock G."/>
            <person name="Sophianopoulou V."/>
            <person name="Squina F.M."/>
            <person name="Sun H."/>
            <person name="Susca A."/>
            <person name="Todd R.B."/>
            <person name="Tsang A."/>
            <person name="Unkles S.E."/>
            <person name="van de Wiele N."/>
            <person name="van Rossen-Uffink D."/>
            <person name="Oliveira J.V."/>
            <person name="Vesth T.C."/>
            <person name="Visser J."/>
            <person name="Yu J.-H."/>
            <person name="Zhou M."/>
            <person name="Andersen M.R."/>
            <person name="Archer D.B."/>
            <person name="Baker S.E."/>
            <person name="Benoit I."/>
            <person name="Brakhage A.A."/>
            <person name="Braus G.H."/>
            <person name="Fischer R."/>
            <person name="Frisvad J.C."/>
            <person name="Goldman G.H."/>
            <person name="Houbraken J."/>
            <person name="Oakley B."/>
            <person name="Pocsi I."/>
            <person name="Scazzocchio C."/>
            <person name="Seiboth B."/>
            <person name="vanKuyk P.A."/>
            <person name="Wortman J."/>
            <person name="Dyer P.S."/>
            <person name="Grigoriev I.V."/>
        </authorList>
    </citation>
    <scope>NUCLEOTIDE SEQUENCE [LARGE SCALE GENOMIC DNA]</scope>
    <source>
        <strain evidence="8">ATCC 16872 / CBS 172.66 / WB 5094</strain>
    </source>
</reference>
<keyword evidence="3 6" id="KW-1133">Transmembrane helix</keyword>
<feature type="transmembrane region" description="Helical" evidence="6">
    <location>
        <begin position="220"/>
        <end position="242"/>
    </location>
</feature>
<accession>A0A1L9WFS4</accession>
<evidence type="ECO:0000256" key="3">
    <source>
        <dbReference type="ARBA" id="ARBA00022989"/>
    </source>
</evidence>
<feature type="region of interest" description="Disordered" evidence="5">
    <location>
        <begin position="66"/>
        <end position="88"/>
    </location>
</feature>
<keyword evidence="4 6" id="KW-0472">Membrane</keyword>
<dbReference type="AlphaFoldDB" id="A0A1L9WFS4"/>
<dbReference type="SUPFAM" id="SSF103473">
    <property type="entry name" value="MFS general substrate transporter"/>
    <property type="match status" value="1"/>
</dbReference>
<evidence type="ECO:0000256" key="5">
    <source>
        <dbReference type="SAM" id="MobiDB-lite"/>
    </source>
</evidence>
<organism evidence="7 8">
    <name type="scientific">Aspergillus aculeatus (strain ATCC 16872 / CBS 172.66 / WB 5094)</name>
    <dbReference type="NCBI Taxonomy" id="690307"/>
    <lineage>
        <taxon>Eukaryota</taxon>
        <taxon>Fungi</taxon>
        <taxon>Dikarya</taxon>
        <taxon>Ascomycota</taxon>
        <taxon>Pezizomycotina</taxon>
        <taxon>Eurotiomycetes</taxon>
        <taxon>Eurotiomycetidae</taxon>
        <taxon>Eurotiales</taxon>
        <taxon>Aspergillaceae</taxon>
        <taxon>Aspergillus</taxon>
        <taxon>Aspergillus subgen. Circumdati</taxon>
    </lineage>
</organism>
<dbReference type="OMA" id="FGERIRM"/>
<protein>
    <recommendedName>
        <fullName evidence="9">Major facilitator superfamily (MFS) profile domain-containing protein</fullName>
    </recommendedName>
</protein>
<sequence length="323" mass="35203">MTLAREVKYDEFGLREAICKELESGSRANPEDRLSGGSHADSGGMSSSCTHFIQRQADNPITYHVAPPRNLRSPHPVRASRTPSQLTQDPILRSQYEVEHDREETAGKRTAWTLLYSALIIPWEIHALDTSTLFTTYAMSVSQMGLVYLCVPVGTFLAAIPYFAFIHWEVHAPMRRDETNPEPEHRLVPALGASIIIPAGLFLFAWTGCGAHVHWIVPTVGAMLVVGGNAIIFHTIYVYVALAYPRYAASLYVCNGVIRTTVACGAKLVAQPLYADLGIAGGTSLVAGLCCLCTLGMFGLYRFGAALRARSRFTAKSLQDAAG</sequence>
<keyword evidence="8" id="KW-1185">Reference proteome</keyword>
<dbReference type="GO" id="GO:0005886">
    <property type="term" value="C:plasma membrane"/>
    <property type="evidence" value="ECO:0007669"/>
    <property type="project" value="TreeGrafter"/>
</dbReference>
<evidence type="ECO:0000313" key="8">
    <source>
        <dbReference type="Proteomes" id="UP000184546"/>
    </source>
</evidence>
<dbReference type="PANTHER" id="PTHR23502:SF23">
    <property type="entry name" value="FLUCONAZOLE RESISTANCE PROTEIN 1"/>
    <property type="match status" value="1"/>
</dbReference>
<evidence type="ECO:0000256" key="2">
    <source>
        <dbReference type="ARBA" id="ARBA00022692"/>
    </source>
</evidence>
<evidence type="ECO:0000256" key="4">
    <source>
        <dbReference type="ARBA" id="ARBA00023136"/>
    </source>
</evidence>
<dbReference type="OrthoDB" id="3357846at2759"/>
<comment type="subcellular location">
    <subcellularLocation>
        <location evidence="1">Membrane</location>
        <topology evidence="1">Multi-pass membrane protein</topology>
    </subcellularLocation>
</comment>
<feature type="transmembrane region" description="Helical" evidence="6">
    <location>
        <begin position="146"/>
        <end position="168"/>
    </location>
</feature>
<name>A0A1L9WFS4_ASPA1</name>